<dbReference type="EMBL" id="LYTK01000012">
    <property type="protein sequence ID" value="OBQ65350.1"/>
    <property type="molecule type" value="Genomic_DNA"/>
</dbReference>
<organism evidence="1 2">
    <name type="scientific">Rhizobium loti</name>
    <name type="common">Mesorhizobium loti</name>
    <dbReference type="NCBI Taxonomy" id="381"/>
    <lineage>
        <taxon>Bacteria</taxon>
        <taxon>Pseudomonadati</taxon>
        <taxon>Pseudomonadota</taxon>
        <taxon>Alphaproteobacteria</taxon>
        <taxon>Hyphomicrobiales</taxon>
        <taxon>Phyllobacteriaceae</taxon>
        <taxon>Mesorhizobium</taxon>
    </lineage>
</organism>
<comment type="caution">
    <text evidence="1">The sequence shown here is derived from an EMBL/GenBank/DDBJ whole genome shotgun (WGS) entry which is preliminary data.</text>
</comment>
<gene>
    <name evidence="1" type="ORF">A8145_14290</name>
</gene>
<protein>
    <submittedName>
        <fullName evidence="1">Uncharacterized protein</fullName>
    </submittedName>
</protein>
<reference evidence="1 2" key="1">
    <citation type="submission" date="2016-05" db="EMBL/GenBank/DDBJ databases">
        <authorList>
            <person name="Ramsay J.P."/>
        </authorList>
    </citation>
    <scope>NUCLEOTIDE SEQUENCE [LARGE SCALE GENOMIC DNA]</scope>
    <source>
        <strain evidence="1 2">NZP2042</strain>
    </source>
</reference>
<name>A0A6M7TTY4_RHILI</name>
<evidence type="ECO:0000313" key="2">
    <source>
        <dbReference type="Proteomes" id="UP000093737"/>
    </source>
</evidence>
<accession>A0A6M7TTY4</accession>
<dbReference type="AlphaFoldDB" id="A0A6M7TTY4"/>
<dbReference type="Proteomes" id="UP000093737">
    <property type="component" value="Unassembled WGS sequence"/>
</dbReference>
<evidence type="ECO:0000313" key="1">
    <source>
        <dbReference type="EMBL" id="OBQ65350.1"/>
    </source>
</evidence>
<sequence>MTLTFIVDPSDGCQTALRAGGDMPDEAPGEVLADSRPVGRRPLLGRLPWRLASLLLAPLRKGRRRLPPQDDYLRRDIGLPELEELPRYWDFTRSDH</sequence>
<proteinExistence type="predicted"/>